<comment type="subcellular location">
    <subcellularLocation>
        <location evidence="1 9">Cell inner membrane</location>
        <topology evidence="1 9">Multi-pass membrane protein</topology>
    </subcellularLocation>
</comment>
<protein>
    <recommendedName>
        <fullName evidence="9">TRAP transporter small permease protein</fullName>
    </recommendedName>
</protein>
<dbReference type="Pfam" id="PF04290">
    <property type="entry name" value="DctQ"/>
    <property type="match status" value="1"/>
</dbReference>
<dbReference type="Proteomes" id="UP000319941">
    <property type="component" value="Unassembled WGS sequence"/>
</dbReference>
<evidence type="ECO:0000256" key="9">
    <source>
        <dbReference type="RuleBase" id="RU369079"/>
    </source>
</evidence>
<feature type="transmembrane region" description="Helical" evidence="9">
    <location>
        <begin position="94"/>
        <end position="111"/>
    </location>
</feature>
<keyword evidence="7 9" id="KW-0472">Membrane</keyword>
<evidence type="ECO:0000256" key="7">
    <source>
        <dbReference type="ARBA" id="ARBA00023136"/>
    </source>
</evidence>
<evidence type="ECO:0000313" key="13">
    <source>
        <dbReference type="Proteomes" id="UP000319941"/>
    </source>
</evidence>
<feature type="region of interest" description="Disordered" evidence="10">
    <location>
        <begin position="159"/>
        <end position="181"/>
    </location>
</feature>
<evidence type="ECO:0000259" key="11">
    <source>
        <dbReference type="Pfam" id="PF04290"/>
    </source>
</evidence>
<dbReference type="GO" id="GO:0005886">
    <property type="term" value="C:plasma membrane"/>
    <property type="evidence" value="ECO:0007669"/>
    <property type="project" value="UniProtKB-SubCell"/>
</dbReference>
<evidence type="ECO:0000313" key="12">
    <source>
        <dbReference type="EMBL" id="TVU69579.1"/>
    </source>
</evidence>
<feature type="compositionally biased region" description="Low complexity" evidence="10">
    <location>
        <begin position="159"/>
        <end position="169"/>
    </location>
</feature>
<keyword evidence="3" id="KW-1003">Cell membrane</keyword>
<dbReference type="RefSeq" id="WP_144727627.1">
    <property type="nucleotide sequence ID" value="NZ_CAWOWR010000127.1"/>
</dbReference>
<comment type="caution">
    <text evidence="12">The sequence shown here is derived from an EMBL/GenBank/DDBJ whole genome shotgun (WGS) entry which is preliminary data.</text>
</comment>
<dbReference type="PANTHER" id="PTHR35011:SF2">
    <property type="entry name" value="2,3-DIKETO-L-GULONATE TRAP TRANSPORTER SMALL PERMEASE PROTEIN YIAM"/>
    <property type="match status" value="1"/>
</dbReference>
<feature type="domain" description="Tripartite ATP-independent periplasmic transporters DctQ component" evidence="11">
    <location>
        <begin position="27"/>
        <end position="152"/>
    </location>
</feature>
<feature type="transmembrane region" description="Helical" evidence="9">
    <location>
        <begin position="12"/>
        <end position="40"/>
    </location>
</feature>
<keyword evidence="4 9" id="KW-0997">Cell inner membrane</keyword>
<evidence type="ECO:0000256" key="1">
    <source>
        <dbReference type="ARBA" id="ARBA00004429"/>
    </source>
</evidence>
<dbReference type="GO" id="GO:0022857">
    <property type="term" value="F:transmembrane transporter activity"/>
    <property type="evidence" value="ECO:0007669"/>
    <property type="project" value="UniProtKB-UniRule"/>
</dbReference>
<evidence type="ECO:0000256" key="8">
    <source>
        <dbReference type="ARBA" id="ARBA00038436"/>
    </source>
</evidence>
<keyword evidence="13" id="KW-1185">Reference proteome</keyword>
<comment type="subunit">
    <text evidence="9">The complex comprises the extracytoplasmic solute receptor protein and the two transmembrane proteins.</text>
</comment>
<comment type="similarity">
    <text evidence="8 9">Belongs to the TRAP transporter small permease family.</text>
</comment>
<gene>
    <name evidence="12" type="ORF">FQP86_10685</name>
</gene>
<feature type="transmembrane region" description="Helical" evidence="9">
    <location>
        <begin position="131"/>
        <end position="151"/>
    </location>
</feature>
<evidence type="ECO:0000256" key="2">
    <source>
        <dbReference type="ARBA" id="ARBA00022448"/>
    </source>
</evidence>
<proteinExistence type="inferred from homology"/>
<keyword evidence="5 9" id="KW-0812">Transmembrane</keyword>
<dbReference type="EMBL" id="VNFH01000007">
    <property type="protein sequence ID" value="TVU69579.1"/>
    <property type="molecule type" value="Genomic_DNA"/>
</dbReference>
<feature type="transmembrane region" description="Helical" evidence="9">
    <location>
        <begin position="46"/>
        <end position="64"/>
    </location>
</feature>
<accession>A0A558HKB9</accession>
<evidence type="ECO:0000256" key="3">
    <source>
        <dbReference type="ARBA" id="ARBA00022475"/>
    </source>
</evidence>
<dbReference type="STRING" id="553385.GCA_000591415_03206"/>
<sequence length="181" mass="19479">MLTLLARVHDGVTRAGFLLGGVTLCGIVLCFWLEVIARYFFNSPTLWSGAMVAYLLCLSISLAMPELARTHGHIAITVLPERLSPATRARYDRALAVLTGGVCAVAGWICVQESLRQFTYHTTTALGLDIPKVWISMFIAYALVSAALHFLRHGSGRPAVPEAVEPTPAKSTSATDPTKGP</sequence>
<name>A0A558HKB9_9GAMM</name>
<keyword evidence="6 9" id="KW-1133">Transmembrane helix</keyword>
<reference evidence="12 13" key="1">
    <citation type="submission" date="2019-07" db="EMBL/GenBank/DDBJ databases">
        <title>Diversity of Bacteria from Kongsfjorden, Arctic.</title>
        <authorList>
            <person name="Yu Y."/>
        </authorList>
    </citation>
    <scope>NUCLEOTIDE SEQUENCE [LARGE SCALE GENOMIC DNA]</scope>
    <source>
        <strain evidence="12 13">SM1923</strain>
    </source>
</reference>
<evidence type="ECO:0000256" key="4">
    <source>
        <dbReference type="ARBA" id="ARBA00022519"/>
    </source>
</evidence>
<dbReference type="GO" id="GO:0015740">
    <property type="term" value="P:C4-dicarboxylate transport"/>
    <property type="evidence" value="ECO:0007669"/>
    <property type="project" value="TreeGrafter"/>
</dbReference>
<feature type="compositionally biased region" description="Polar residues" evidence="10">
    <location>
        <begin position="170"/>
        <end position="181"/>
    </location>
</feature>
<dbReference type="PANTHER" id="PTHR35011">
    <property type="entry name" value="2,3-DIKETO-L-GULONATE TRAP TRANSPORTER SMALL PERMEASE PROTEIN YIAM"/>
    <property type="match status" value="1"/>
</dbReference>
<evidence type="ECO:0000256" key="5">
    <source>
        <dbReference type="ARBA" id="ARBA00022692"/>
    </source>
</evidence>
<dbReference type="AlphaFoldDB" id="A0A558HKB9"/>
<evidence type="ECO:0000256" key="10">
    <source>
        <dbReference type="SAM" id="MobiDB-lite"/>
    </source>
</evidence>
<keyword evidence="2 9" id="KW-0813">Transport</keyword>
<dbReference type="InterPro" id="IPR055348">
    <property type="entry name" value="DctQ"/>
</dbReference>
<dbReference type="InterPro" id="IPR007387">
    <property type="entry name" value="TRAP_DctQ"/>
</dbReference>
<dbReference type="OrthoDB" id="4250245at2"/>
<organism evidence="12 13">
    <name type="scientific">Cobetia crustatorum</name>
    <dbReference type="NCBI Taxonomy" id="553385"/>
    <lineage>
        <taxon>Bacteria</taxon>
        <taxon>Pseudomonadati</taxon>
        <taxon>Pseudomonadota</taxon>
        <taxon>Gammaproteobacteria</taxon>
        <taxon>Oceanospirillales</taxon>
        <taxon>Halomonadaceae</taxon>
        <taxon>Cobetia</taxon>
    </lineage>
</organism>
<comment type="function">
    <text evidence="9">Part of the tripartite ATP-independent periplasmic (TRAP) transport system.</text>
</comment>
<evidence type="ECO:0000256" key="6">
    <source>
        <dbReference type="ARBA" id="ARBA00022989"/>
    </source>
</evidence>